<protein>
    <recommendedName>
        <fullName evidence="7">Listeria/Bacterioides repeat-containing protein</fullName>
    </recommendedName>
</protein>
<dbReference type="InterPro" id="IPR013783">
    <property type="entry name" value="Ig-like_fold"/>
</dbReference>
<evidence type="ECO:0000259" key="4">
    <source>
        <dbReference type="PROSITE" id="PS51272"/>
    </source>
</evidence>
<dbReference type="PANTHER" id="PTHR43308:SF5">
    <property type="entry name" value="S-LAYER PROTEIN _ PEPTIDOGLYCAN ENDO-BETA-N-ACETYLGLUCOSAMINIDASE"/>
    <property type="match status" value="1"/>
</dbReference>
<dbReference type="Gene3D" id="2.60.40.4270">
    <property type="entry name" value="Listeria-Bacteroides repeat domain"/>
    <property type="match status" value="4"/>
</dbReference>
<dbReference type="Pfam" id="PF00395">
    <property type="entry name" value="SLH"/>
    <property type="match status" value="3"/>
</dbReference>
<dbReference type="InterPro" id="IPR003961">
    <property type="entry name" value="FN3_dom"/>
</dbReference>
<feature type="domain" description="SLH" evidence="4">
    <location>
        <begin position="835"/>
        <end position="894"/>
    </location>
</feature>
<sequence length="1025" mass="109455">MVYGRRPDDGFHLRDSDYGDLTLYANWTANSYAVTFDSNGGSTVSSQPVSYNNTATAPADPTMAGHTFEGWYTDEDLTTAFVFTTAIMQNMTLYANWLADSLAVNYNSNGGTAVSAQTVSYNNTATAPTDPTKLGYIFDGWYADEDLTIAFAFTTPITENITLYANWKADSYIVTFDSNEGSTVTSQVVSYNDIAVEPSDPSKPGFTFGGWYADENLTIAFPFATAITGDITLYANWATDSYAVTFNSNGGTSVSSQAVSYNGTAAEPSNPTKSGYTFEGWYKDVGLSTAFSFASAITGNTALYAKWTASSNADLSHLIVSDTILSPSFAPHMTSYMANVLNSTSSVNVKAWVQDSHATVKVNNSAVDSGEATGEIVLNEGNNSIVVDVTSQDGTTKRYTVTISRAPAAPVGLLAVPDDGNVTLNWQSLPGSVSYSVYGGTSSRSYGAAPIATVSGSTESYLVTGLTNGTSYYFTVMANGVGGGSLYSNEVLAMPLSGNTALTSLDLTGITLSPTFTPGTYSYTASVANGIASTSVTAAVYDSHASIKIIVNGVEITDGQSILNVSNNTIKVVVTAQNGMTKTYEVRVDRAYSNSSSSGPEPSQEKPNPQPQNEVLLIVNGQSYDHVLKSSLSEDNTLVVTIDTSRMQKIIENTETISAVRIAISSHAGLVSVVLPGDVIKMLERKQAVWEVHTPSGNYSLPAAEIGIDVLAARFETEALKDILVRVSIGETTVTGENVTSIGSGISRLALEGQPVDFRIDAEYKGKKEKVSKFSKFIKREIPLPDDLKPIDVTTAIVIHEDGTFHPVPTYVRLKDGKYFAIIHSTTNSVYALVKRQVKFEDMDKHWSENAVNDLASRFIVNGVDQTHYDPNAAVTRAEFAAIIVRALGLSGTGGPAVFKDLQSDDWYASAISKAQEYGLINGYEDGTFRPSSTITREEAMALVTRAMKLAGMETEVSSTEIETSLSKFPDSEAVSNWAKAAVTSAVKNGIVSGTEAGLKPNSLITRAETASIVQRLLKKAALID</sequence>
<dbReference type="InterPro" id="IPR036116">
    <property type="entry name" value="FN3_sf"/>
</dbReference>
<feature type="domain" description="SLH" evidence="4">
    <location>
        <begin position="966"/>
        <end position="1025"/>
    </location>
</feature>
<organism evidence="5 6">
    <name type="scientific">Cohnella cholangitidis</name>
    <dbReference type="NCBI Taxonomy" id="2598458"/>
    <lineage>
        <taxon>Bacteria</taxon>
        <taxon>Bacillati</taxon>
        <taxon>Bacillota</taxon>
        <taxon>Bacilli</taxon>
        <taxon>Bacillales</taxon>
        <taxon>Paenibacillaceae</taxon>
        <taxon>Cohnella</taxon>
    </lineage>
</organism>
<dbReference type="InterPro" id="IPR025883">
    <property type="entry name" value="Cadherin-like_domain"/>
</dbReference>
<dbReference type="RefSeq" id="WP_182302051.1">
    <property type="nucleotide sequence ID" value="NZ_CP041969.1"/>
</dbReference>
<dbReference type="Proteomes" id="UP000515679">
    <property type="component" value="Chromosome"/>
</dbReference>
<dbReference type="AlphaFoldDB" id="A0A7G5BUR0"/>
<dbReference type="Pfam" id="PF09479">
    <property type="entry name" value="Flg_new"/>
    <property type="match status" value="4"/>
</dbReference>
<reference evidence="5 6" key="1">
    <citation type="submission" date="2019-07" db="EMBL/GenBank/DDBJ databases">
        <authorList>
            <person name="Kim J.K."/>
            <person name="Cheong H.-M."/>
            <person name="Choi Y."/>
            <person name="Hwang K.J."/>
            <person name="Lee S."/>
            <person name="Choi C."/>
        </authorList>
    </citation>
    <scope>NUCLEOTIDE SEQUENCE [LARGE SCALE GENOMIC DNA]</scope>
    <source>
        <strain evidence="5 6">KS 22</strain>
    </source>
</reference>
<dbReference type="SMART" id="SM00060">
    <property type="entry name" value="FN3"/>
    <property type="match status" value="1"/>
</dbReference>
<dbReference type="InterPro" id="IPR001119">
    <property type="entry name" value="SLH_dom"/>
</dbReference>
<accession>A0A7G5BUR0</accession>
<dbReference type="GO" id="GO:0030313">
    <property type="term" value="C:cell envelope"/>
    <property type="evidence" value="ECO:0007669"/>
    <property type="project" value="UniProtKB-SubCell"/>
</dbReference>
<dbReference type="InterPro" id="IPR013378">
    <property type="entry name" value="InlB-like_B-rpt"/>
</dbReference>
<dbReference type="InterPro" id="IPR042229">
    <property type="entry name" value="Listeria/Bacterioides_rpt_sf"/>
</dbReference>
<comment type="subcellular location">
    <subcellularLocation>
        <location evidence="1">Cell envelope</location>
    </subcellularLocation>
</comment>
<feature type="domain" description="SLH" evidence="4">
    <location>
        <begin position="895"/>
        <end position="958"/>
    </location>
</feature>
<feature type="domain" description="Fibronectin type-III" evidence="3">
    <location>
        <begin position="406"/>
        <end position="498"/>
    </location>
</feature>
<dbReference type="PANTHER" id="PTHR43308">
    <property type="entry name" value="OUTER MEMBRANE PROTEIN ALPHA-RELATED"/>
    <property type="match status" value="1"/>
</dbReference>
<evidence type="ECO:0000259" key="3">
    <source>
        <dbReference type="PROSITE" id="PS50853"/>
    </source>
</evidence>
<evidence type="ECO:0000256" key="1">
    <source>
        <dbReference type="ARBA" id="ARBA00004196"/>
    </source>
</evidence>
<name>A0A7G5BUR0_9BACL</name>
<proteinExistence type="predicted"/>
<evidence type="ECO:0008006" key="7">
    <source>
        <dbReference type="Google" id="ProtNLM"/>
    </source>
</evidence>
<evidence type="ECO:0000256" key="2">
    <source>
        <dbReference type="SAM" id="MobiDB-lite"/>
    </source>
</evidence>
<dbReference type="CDD" id="cd00063">
    <property type="entry name" value="FN3"/>
    <property type="match status" value="1"/>
</dbReference>
<evidence type="ECO:0000313" key="5">
    <source>
        <dbReference type="EMBL" id="QMV40694.1"/>
    </source>
</evidence>
<dbReference type="NCBIfam" id="TIGR02543">
    <property type="entry name" value="List_Bact_rpt"/>
    <property type="match status" value="4"/>
</dbReference>
<dbReference type="EMBL" id="CP041969">
    <property type="protein sequence ID" value="QMV40694.1"/>
    <property type="molecule type" value="Genomic_DNA"/>
</dbReference>
<dbReference type="PROSITE" id="PS50853">
    <property type="entry name" value="FN3"/>
    <property type="match status" value="1"/>
</dbReference>
<dbReference type="SUPFAM" id="SSF49265">
    <property type="entry name" value="Fibronectin type III"/>
    <property type="match status" value="1"/>
</dbReference>
<evidence type="ECO:0000313" key="6">
    <source>
        <dbReference type="Proteomes" id="UP000515679"/>
    </source>
</evidence>
<feature type="compositionally biased region" description="Polar residues" evidence="2">
    <location>
        <begin position="599"/>
        <end position="611"/>
    </location>
</feature>
<gene>
    <name evidence="5" type="ORF">FPL14_05355</name>
</gene>
<dbReference type="Gene3D" id="2.60.40.10">
    <property type="entry name" value="Immunoglobulins"/>
    <property type="match status" value="1"/>
</dbReference>
<feature type="region of interest" description="Disordered" evidence="2">
    <location>
        <begin position="591"/>
        <end position="611"/>
    </location>
</feature>
<dbReference type="InterPro" id="IPR051465">
    <property type="entry name" value="Cell_Envelope_Struct_Comp"/>
</dbReference>
<dbReference type="PROSITE" id="PS51272">
    <property type="entry name" value="SLH"/>
    <property type="match status" value="3"/>
</dbReference>
<dbReference type="KEGG" id="cchl:FPL14_05355"/>
<keyword evidence="6" id="KW-1185">Reference proteome</keyword>
<dbReference type="Pfam" id="PF12733">
    <property type="entry name" value="Cadherin-like"/>
    <property type="match status" value="2"/>
</dbReference>